<feature type="region of interest" description="Disordered" evidence="2">
    <location>
        <begin position="413"/>
        <end position="432"/>
    </location>
</feature>
<sequence length="1053" mass="115190">MTSNFATRYKKDLSTEALKTKLVRRKSVLQKESRQKQFNKTRQFGLADVNTQHTRDRELSRLEETGEAHSPEKSKGKPNQITNAKICSKERLEMLQRYKAEKELRKLKEQREKPVFKCGRYKPEMPSFLPQPSQIPVLSKPKEKAAPLPERVTRSKARPQASTMVPKGTGKGSGLQPPQHRHVEKPAKKESKGAQPAVPAPTSGRITRATAAAMSKIPQVLKPAVTAGNQAQKRVTRKGKPQTEIKNEEALHDMKEDVPMEPIEERADLQLASAEGTGESEASPEKENVLPVSCVPALPRRRGRSFAPQNFLFKPLEGVASYKISPLSPSRASMFLSPNLTWSPAKTTRKVPKEDAKEPTPEDRRSESEPSTVPDVTEDIPECQSALEPQEEEEMEPAPNETTMAITGATEATQRPADLSAPETSDTTGAPQHDVRYFRNVLRSETERLSLCCLEWDGTAETDIPDDAQDLVRTTVGQTRLLIAERFKQFEGLVDNCEFRRGEKETTCSDLDGFWDMVAFQVEDVNKKFESLRKLQENGWQAAEGNQEAKQVPKKKTACPRATRVTGRSVGRTAARKRLAAIKAMMKNKARQEGAAAEPAGQETPQKEEEPVTFDGGFFRVESPARLLLGQTPKSATRSSRRSSRRATPRSASRAFLRSCVDTSVARLGTPAAYRSHPPLPNPDAFAGLSRTDLSHIFDQSDTQAAEGSSAAVDGAAEEAGETQTASSDSASRSSETDNSDPVDSREAESPDTETNESDIAEDVQQTVVDLGVACTPDKDVRGTESLDAEKNESNITEEAQQTTMDLGGEGVMCSPEKDIRGPQSPDTEKNRSDMAEEVQQTTMDLGDEGSLCSPEKDFGGTESPNAEKNESDMAEEVQQTTMDLGDEGLLCSPEKDFRGTESPNAETNESIIAEEIQRTTMDLGDEGSLCSPEKDVWGAESPDAGKHKSDMAEEVQQTTMDLGDEGSLCSPEKDALFEGASFQGEEHHTPARQTGPLLDDSSCSSGTPVGKPHLDCSLFFTPLKNEAQKFAAVAPGNDLIVFSPLPFPAGEK</sequence>
<protein>
    <submittedName>
        <fullName evidence="4 5">Disks large-associated protein 5</fullName>
    </submittedName>
</protein>
<evidence type="ECO:0000313" key="4">
    <source>
        <dbReference type="RefSeq" id="XP_015267582.1"/>
    </source>
</evidence>
<dbReference type="GeneID" id="107111168"/>
<feature type="compositionally biased region" description="Basic and acidic residues" evidence="2">
    <location>
        <begin position="53"/>
        <end position="75"/>
    </location>
</feature>
<evidence type="ECO:0000256" key="1">
    <source>
        <dbReference type="ARBA" id="ARBA00008839"/>
    </source>
</evidence>
<dbReference type="RefSeq" id="XP_015267582.1">
    <property type="nucleotide sequence ID" value="XM_015412096.1"/>
</dbReference>
<feature type="compositionally biased region" description="Low complexity" evidence="2">
    <location>
        <begin position="705"/>
        <end position="715"/>
    </location>
</feature>
<feature type="compositionally biased region" description="Low complexity" evidence="2">
    <location>
        <begin position="593"/>
        <end position="604"/>
    </location>
</feature>
<feature type="region of interest" description="Disordered" evidence="2">
    <location>
        <begin position="627"/>
        <end position="655"/>
    </location>
</feature>
<feature type="region of interest" description="Disordered" evidence="2">
    <location>
        <begin position="979"/>
        <end position="1009"/>
    </location>
</feature>
<feature type="region of interest" description="Disordered" evidence="2">
    <location>
        <begin position="223"/>
        <end position="258"/>
    </location>
</feature>
<feature type="compositionally biased region" description="Basic residues" evidence="2">
    <location>
        <begin position="639"/>
        <end position="648"/>
    </location>
</feature>
<feature type="region of interest" description="Disordered" evidence="2">
    <location>
        <begin position="342"/>
        <end position="380"/>
    </location>
</feature>
<feature type="compositionally biased region" description="Polar residues" evidence="2">
    <location>
        <begin position="794"/>
        <end position="805"/>
    </location>
</feature>
<feature type="compositionally biased region" description="Basic and acidic residues" evidence="2">
    <location>
        <begin position="351"/>
        <end position="368"/>
    </location>
</feature>
<proteinExistence type="inferred from homology"/>
<dbReference type="InterPro" id="IPR005026">
    <property type="entry name" value="SAPAP"/>
</dbReference>
<evidence type="ECO:0000313" key="5">
    <source>
        <dbReference type="RefSeq" id="XP_015267583.1"/>
    </source>
</evidence>
<dbReference type="PANTHER" id="PTHR12353:SF1">
    <property type="entry name" value="DISKS LARGE-ASSOCIATED PROTEIN 5"/>
    <property type="match status" value="1"/>
</dbReference>
<dbReference type="PANTHER" id="PTHR12353">
    <property type="entry name" value="DISKS LARGE-ASSOCIATED PROTEIN DAP SAP90/PSD-95-ASSOCIATED PROTEIN"/>
    <property type="match status" value="1"/>
</dbReference>
<feature type="compositionally biased region" description="Polar residues" evidence="2">
    <location>
        <begin position="902"/>
        <end position="911"/>
    </location>
</feature>
<feature type="region of interest" description="Disordered" evidence="2">
    <location>
        <begin position="701"/>
        <end position="955"/>
    </location>
</feature>
<keyword evidence="3" id="KW-1185">Reference proteome</keyword>
<comment type="similarity">
    <text evidence="1">Belongs to the SAPAP family.</text>
</comment>
<dbReference type="Pfam" id="PF03359">
    <property type="entry name" value="GKAP"/>
    <property type="match status" value="1"/>
</dbReference>
<dbReference type="RefSeq" id="XP_015267583.1">
    <property type="nucleotide sequence ID" value="XM_015412097.1"/>
</dbReference>
<feature type="compositionally biased region" description="Basic and acidic residues" evidence="2">
    <location>
        <begin position="933"/>
        <end position="952"/>
    </location>
</feature>
<reference evidence="4 5" key="1">
    <citation type="submission" date="2025-05" db="UniProtKB">
        <authorList>
            <consortium name="RefSeq"/>
        </authorList>
    </citation>
    <scope>IDENTIFICATION</scope>
</reference>
<accession>A0ABM1K1J5</accession>
<name>A0ABM1K1J5_GEKJA</name>
<gene>
    <name evidence="4 5" type="primary">DLGAP5</name>
</gene>
<feature type="compositionally biased region" description="Basic and acidic residues" evidence="2">
    <location>
        <begin position="241"/>
        <end position="258"/>
    </location>
</feature>
<feature type="region of interest" description="Disordered" evidence="2">
    <location>
        <begin position="26"/>
        <end position="86"/>
    </location>
</feature>
<feature type="compositionally biased region" description="Basic and acidic residues" evidence="2">
    <location>
        <begin position="855"/>
        <end position="872"/>
    </location>
</feature>
<evidence type="ECO:0000256" key="2">
    <source>
        <dbReference type="SAM" id="MobiDB-lite"/>
    </source>
</evidence>
<feature type="compositionally biased region" description="Acidic residues" evidence="2">
    <location>
        <begin position="750"/>
        <end position="762"/>
    </location>
</feature>
<feature type="compositionally biased region" description="Basic and acidic residues" evidence="2">
    <location>
        <begin position="777"/>
        <end position="793"/>
    </location>
</feature>
<dbReference type="Proteomes" id="UP000694871">
    <property type="component" value="Unplaced"/>
</dbReference>
<feature type="compositionally biased region" description="Basic and acidic residues" evidence="2">
    <location>
        <begin position="816"/>
        <end position="835"/>
    </location>
</feature>
<organism evidence="3 4">
    <name type="scientific">Gekko japonicus</name>
    <name type="common">Schlegel's Japanese gecko</name>
    <dbReference type="NCBI Taxonomy" id="146911"/>
    <lineage>
        <taxon>Eukaryota</taxon>
        <taxon>Metazoa</taxon>
        <taxon>Chordata</taxon>
        <taxon>Craniata</taxon>
        <taxon>Vertebrata</taxon>
        <taxon>Euteleostomi</taxon>
        <taxon>Lepidosauria</taxon>
        <taxon>Squamata</taxon>
        <taxon>Bifurcata</taxon>
        <taxon>Gekkota</taxon>
        <taxon>Gekkonidae</taxon>
        <taxon>Gekkoninae</taxon>
        <taxon>Gekko</taxon>
    </lineage>
</organism>
<evidence type="ECO:0000313" key="3">
    <source>
        <dbReference type="Proteomes" id="UP000694871"/>
    </source>
</evidence>
<feature type="region of interest" description="Disordered" evidence="2">
    <location>
        <begin position="118"/>
        <end position="208"/>
    </location>
</feature>
<feature type="region of interest" description="Disordered" evidence="2">
    <location>
        <begin position="586"/>
        <end position="610"/>
    </location>
</feature>